<sequence length="140" mass="15831">MIQKVRVDHSFERERILGDSVRSVAADLRMIDLPDIVTFLKSGQIGCVSALVQASIELSFKPETLKFGYSGDVYLDWGDEPRVSFDMEFHHQAIHVYFRLLLEAEEAGVEITYISFDGESLAPDQNTTRLHEALGEARLN</sequence>
<proteinExistence type="predicted"/>
<dbReference type="HOGENOM" id="CLU_129708_0_0_5"/>
<keyword evidence="2" id="KW-1185">Reference proteome</keyword>
<dbReference type="STRING" id="582899.Hden_3105"/>
<dbReference type="AlphaFoldDB" id="D8JW21"/>
<dbReference type="eggNOG" id="ENOG5032UF1">
    <property type="taxonomic scope" value="Bacteria"/>
</dbReference>
<reference evidence="2" key="1">
    <citation type="journal article" date="2011" name="J. Bacteriol.">
        <title>Genome sequences of eight morphologically diverse alphaproteobacteria.</title>
        <authorList>
            <consortium name="US DOE Joint Genome Institute"/>
            <person name="Brown P.J."/>
            <person name="Kysela D.T."/>
            <person name="Buechlein A."/>
            <person name="Hemmerich C."/>
            <person name="Brun Y.V."/>
        </authorList>
    </citation>
    <scope>NUCLEOTIDE SEQUENCE [LARGE SCALE GENOMIC DNA]</scope>
    <source>
        <strain evidence="2">ATCC 51888 / DSM 1869 / NCIB 11706 / TK 0415</strain>
    </source>
</reference>
<protein>
    <submittedName>
        <fullName evidence="1">Uncharacterized protein</fullName>
    </submittedName>
</protein>
<evidence type="ECO:0000313" key="1">
    <source>
        <dbReference type="EMBL" id="ADJ24900.1"/>
    </source>
</evidence>
<name>D8JW21_HYPDA</name>
<gene>
    <name evidence="1" type="ordered locus">Hden_3105</name>
</gene>
<evidence type="ECO:0000313" key="2">
    <source>
        <dbReference type="Proteomes" id="UP000002033"/>
    </source>
</evidence>
<dbReference type="RefSeq" id="WP_013217059.1">
    <property type="nucleotide sequence ID" value="NC_014313.1"/>
</dbReference>
<dbReference type="EMBL" id="CP002083">
    <property type="protein sequence ID" value="ADJ24900.1"/>
    <property type="molecule type" value="Genomic_DNA"/>
</dbReference>
<accession>D8JW21</accession>
<dbReference type="KEGG" id="hdn:Hden_3105"/>
<organism evidence="1 2">
    <name type="scientific">Hyphomicrobium denitrificans (strain ATCC 51888 / DSM 1869 / NCIMB 11706 / TK 0415)</name>
    <dbReference type="NCBI Taxonomy" id="582899"/>
    <lineage>
        <taxon>Bacteria</taxon>
        <taxon>Pseudomonadati</taxon>
        <taxon>Pseudomonadota</taxon>
        <taxon>Alphaproteobacteria</taxon>
        <taxon>Hyphomicrobiales</taxon>
        <taxon>Hyphomicrobiaceae</taxon>
        <taxon>Hyphomicrobium</taxon>
    </lineage>
</organism>
<dbReference type="Proteomes" id="UP000002033">
    <property type="component" value="Chromosome"/>
</dbReference>
<dbReference type="OrthoDB" id="7862614at2"/>